<name>A0A813C141_9DINO</name>
<dbReference type="InterPro" id="IPR011658">
    <property type="entry name" value="PA14_dom"/>
</dbReference>
<dbReference type="PROSITE" id="PS51820">
    <property type="entry name" value="PA14"/>
    <property type="match status" value="1"/>
</dbReference>
<reference evidence="2" key="1">
    <citation type="submission" date="2021-02" db="EMBL/GenBank/DDBJ databases">
        <authorList>
            <person name="Dougan E. K."/>
            <person name="Rhodes N."/>
            <person name="Thang M."/>
            <person name="Chan C."/>
        </authorList>
    </citation>
    <scope>NUCLEOTIDE SEQUENCE</scope>
</reference>
<dbReference type="EMBL" id="CAJNJA010082490">
    <property type="protein sequence ID" value="CAE7932869.1"/>
    <property type="molecule type" value="Genomic_DNA"/>
</dbReference>
<evidence type="ECO:0000313" key="3">
    <source>
        <dbReference type="Proteomes" id="UP000601435"/>
    </source>
</evidence>
<feature type="non-terminal residue" evidence="2">
    <location>
        <position position="1"/>
    </location>
</feature>
<accession>A0A813C141</accession>
<proteinExistence type="predicted"/>
<dbReference type="Proteomes" id="UP000601435">
    <property type="component" value="Unassembled WGS sequence"/>
</dbReference>
<comment type="caution">
    <text evidence="2">The sequence shown here is derived from an EMBL/GenBank/DDBJ whole genome shotgun (WGS) entry which is preliminary data.</text>
</comment>
<evidence type="ECO:0000313" key="2">
    <source>
        <dbReference type="EMBL" id="CAE7932869.1"/>
    </source>
</evidence>
<feature type="non-terminal residue" evidence="2">
    <location>
        <position position="126"/>
    </location>
</feature>
<feature type="domain" description="PA14" evidence="1">
    <location>
        <begin position="2"/>
        <end position="126"/>
    </location>
</feature>
<dbReference type="Gene3D" id="2.60.120.260">
    <property type="entry name" value="Galactose-binding domain-like"/>
    <property type="match status" value="1"/>
</dbReference>
<dbReference type="AlphaFoldDB" id="A0A813C141"/>
<dbReference type="OrthoDB" id="412914at2759"/>
<organism evidence="2 3">
    <name type="scientific">Symbiodinium necroappetens</name>
    <dbReference type="NCBI Taxonomy" id="1628268"/>
    <lineage>
        <taxon>Eukaryota</taxon>
        <taxon>Sar</taxon>
        <taxon>Alveolata</taxon>
        <taxon>Dinophyceae</taxon>
        <taxon>Suessiales</taxon>
        <taxon>Symbiodiniaceae</taxon>
        <taxon>Symbiodinium</taxon>
    </lineage>
</organism>
<keyword evidence="3" id="KW-1185">Reference proteome</keyword>
<protein>
    <recommendedName>
        <fullName evidence="1">PA14 domain-containing protein</fullName>
    </recommendedName>
</protein>
<dbReference type="SUPFAM" id="SSF56988">
    <property type="entry name" value="Anthrax protective antigen"/>
    <property type="match status" value="1"/>
</dbReference>
<sequence>DDLEDGLACEYFYGQSQCHITDLAARIPVHKGSVPEIFMENGRFPGLRQHDDFCIRCTGRLLTKTPGDYKFFLSSDDGSLLYLNGEKIVDNNGCHGAETEKSSQDKFLGRNVHSLVVEMCEVGDGE</sequence>
<dbReference type="InterPro" id="IPR037524">
    <property type="entry name" value="PA14/GLEYA"/>
</dbReference>
<dbReference type="Pfam" id="PF07691">
    <property type="entry name" value="PA14"/>
    <property type="match status" value="1"/>
</dbReference>
<evidence type="ECO:0000259" key="1">
    <source>
        <dbReference type="PROSITE" id="PS51820"/>
    </source>
</evidence>
<gene>
    <name evidence="2" type="ORF">SNEC2469_LOCUS32532</name>
</gene>